<protein>
    <submittedName>
        <fullName evidence="1">Uncharacterized protein</fullName>
    </submittedName>
</protein>
<evidence type="ECO:0000313" key="1">
    <source>
        <dbReference type="EMBL" id="KAI5393945.1"/>
    </source>
</evidence>
<dbReference type="Proteomes" id="UP001058974">
    <property type="component" value="Chromosome 6"/>
</dbReference>
<dbReference type="EMBL" id="JAMSHJ010000006">
    <property type="protein sequence ID" value="KAI5393945.1"/>
    <property type="molecule type" value="Genomic_DNA"/>
</dbReference>
<sequence length="156" mass="18650">MSTLDPWFRFPVDSVMENRIELIEQWMGNTEASMEQMRQLVLEQQSRPQVTVDQIRQLMQEHGTRRHRRQGSCDRDTIIITLTRETEFLEEGDNKVDVVVLAMEYRVLNWFQWWEEQAPVRNWEEFKIAVIRRFQPVLLNNPLGPYPEADDHGHGI</sequence>
<comment type="caution">
    <text evidence="1">The sequence shown here is derived from an EMBL/GenBank/DDBJ whole genome shotgun (WGS) entry which is preliminary data.</text>
</comment>
<name>A0A9D4W1D0_PEA</name>
<evidence type="ECO:0000313" key="2">
    <source>
        <dbReference type="Proteomes" id="UP001058974"/>
    </source>
</evidence>
<dbReference type="AlphaFoldDB" id="A0A9D4W1D0"/>
<organism evidence="1 2">
    <name type="scientific">Pisum sativum</name>
    <name type="common">Garden pea</name>
    <name type="synonym">Lathyrus oleraceus</name>
    <dbReference type="NCBI Taxonomy" id="3888"/>
    <lineage>
        <taxon>Eukaryota</taxon>
        <taxon>Viridiplantae</taxon>
        <taxon>Streptophyta</taxon>
        <taxon>Embryophyta</taxon>
        <taxon>Tracheophyta</taxon>
        <taxon>Spermatophyta</taxon>
        <taxon>Magnoliopsida</taxon>
        <taxon>eudicotyledons</taxon>
        <taxon>Gunneridae</taxon>
        <taxon>Pentapetalae</taxon>
        <taxon>rosids</taxon>
        <taxon>fabids</taxon>
        <taxon>Fabales</taxon>
        <taxon>Fabaceae</taxon>
        <taxon>Papilionoideae</taxon>
        <taxon>50 kb inversion clade</taxon>
        <taxon>NPAAA clade</taxon>
        <taxon>Hologalegina</taxon>
        <taxon>IRL clade</taxon>
        <taxon>Fabeae</taxon>
        <taxon>Lathyrus</taxon>
    </lineage>
</organism>
<dbReference type="Gramene" id="Psat06G0087300-T1">
    <property type="protein sequence ID" value="KAI5393945.1"/>
    <property type="gene ID" value="KIW84_060873"/>
</dbReference>
<keyword evidence="2" id="KW-1185">Reference proteome</keyword>
<accession>A0A9D4W1D0</accession>
<reference evidence="1 2" key="1">
    <citation type="journal article" date="2022" name="Nat. Genet.">
        <title>Improved pea reference genome and pan-genome highlight genomic features and evolutionary characteristics.</title>
        <authorList>
            <person name="Yang T."/>
            <person name="Liu R."/>
            <person name="Luo Y."/>
            <person name="Hu S."/>
            <person name="Wang D."/>
            <person name="Wang C."/>
            <person name="Pandey M.K."/>
            <person name="Ge S."/>
            <person name="Xu Q."/>
            <person name="Li N."/>
            <person name="Li G."/>
            <person name="Huang Y."/>
            <person name="Saxena R.K."/>
            <person name="Ji Y."/>
            <person name="Li M."/>
            <person name="Yan X."/>
            <person name="He Y."/>
            <person name="Liu Y."/>
            <person name="Wang X."/>
            <person name="Xiang C."/>
            <person name="Varshney R.K."/>
            <person name="Ding H."/>
            <person name="Gao S."/>
            <person name="Zong X."/>
        </authorList>
    </citation>
    <scope>NUCLEOTIDE SEQUENCE [LARGE SCALE GENOMIC DNA]</scope>
    <source>
        <strain evidence="1 2">cv. Zhongwan 6</strain>
    </source>
</reference>
<proteinExistence type="predicted"/>
<gene>
    <name evidence="1" type="ORF">KIW84_060873</name>
</gene>